<feature type="domain" description="Helicase ATP-binding" evidence="10">
    <location>
        <begin position="645"/>
        <end position="806"/>
    </location>
</feature>
<dbReference type="InterPro" id="IPR014001">
    <property type="entry name" value="Helicase_ATP-bd"/>
</dbReference>
<dbReference type="PANTHER" id="PTHR47964:SF1">
    <property type="entry name" value="ATP-DEPENDENT DNA HELICASE HOMOLOG RECG, CHLOROPLASTIC"/>
    <property type="match status" value="1"/>
</dbReference>
<dbReference type="EMBL" id="CAEZTM010000083">
    <property type="protein sequence ID" value="CAB4579952.1"/>
    <property type="molecule type" value="Genomic_DNA"/>
</dbReference>
<evidence type="ECO:0000256" key="4">
    <source>
        <dbReference type="ARBA" id="ARBA00022763"/>
    </source>
</evidence>
<keyword evidence="7" id="KW-0067">ATP-binding</keyword>
<dbReference type="InterPro" id="IPR027417">
    <property type="entry name" value="P-loop_NTPase"/>
</dbReference>
<dbReference type="Gene3D" id="3.40.50.300">
    <property type="entry name" value="P-loop containing nucleotide triphosphate hydrolases"/>
    <property type="match status" value="2"/>
</dbReference>
<dbReference type="GO" id="GO:0005737">
    <property type="term" value="C:cytoplasm"/>
    <property type="evidence" value="ECO:0007669"/>
    <property type="project" value="UniProtKB-SubCell"/>
</dbReference>
<dbReference type="InterPro" id="IPR047112">
    <property type="entry name" value="RecG/Mfd"/>
</dbReference>
<dbReference type="GO" id="GO:0003678">
    <property type="term" value="F:DNA helicase activity"/>
    <property type="evidence" value="ECO:0007669"/>
    <property type="project" value="TreeGrafter"/>
</dbReference>
<dbReference type="SUPFAM" id="SSF52540">
    <property type="entry name" value="P-loop containing nucleoside triphosphate hydrolases"/>
    <property type="match status" value="4"/>
</dbReference>
<dbReference type="FunFam" id="3.40.50.300:FF:000300">
    <property type="entry name" value="Transcription-repair-coupling factor"/>
    <property type="match status" value="1"/>
</dbReference>
<evidence type="ECO:0000259" key="11">
    <source>
        <dbReference type="PROSITE" id="PS51194"/>
    </source>
</evidence>
<dbReference type="InterPro" id="IPR003711">
    <property type="entry name" value="CarD-like/TRCF_RID"/>
</dbReference>
<dbReference type="FunFam" id="3.40.50.300:FF:000546">
    <property type="entry name" value="Transcription-repair-coupling factor"/>
    <property type="match status" value="1"/>
</dbReference>
<dbReference type="InterPro" id="IPR001650">
    <property type="entry name" value="Helicase_C-like"/>
</dbReference>
<dbReference type="InterPro" id="IPR004576">
    <property type="entry name" value="Mfd"/>
</dbReference>
<dbReference type="Gene3D" id="3.40.50.11180">
    <property type="match status" value="1"/>
</dbReference>
<dbReference type="Pfam" id="PF00270">
    <property type="entry name" value="DEAD"/>
    <property type="match status" value="1"/>
</dbReference>
<keyword evidence="2" id="KW-0963">Cytoplasm</keyword>
<evidence type="ECO:0000256" key="2">
    <source>
        <dbReference type="ARBA" id="ARBA00022490"/>
    </source>
</evidence>
<evidence type="ECO:0000256" key="6">
    <source>
        <dbReference type="ARBA" id="ARBA00022806"/>
    </source>
</evidence>
<dbReference type="InterPro" id="IPR041471">
    <property type="entry name" value="UvrB_inter"/>
</dbReference>
<dbReference type="InterPro" id="IPR036101">
    <property type="entry name" value="CarD-like/TRCF_RID_sf"/>
</dbReference>
<dbReference type="SMART" id="SM00487">
    <property type="entry name" value="DEXDc"/>
    <property type="match status" value="1"/>
</dbReference>
<dbReference type="Pfam" id="PF03461">
    <property type="entry name" value="TRCF"/>
    <property type="match status" value="1"/>
</dbReference>
<dbReference type="PANTHER" id="PTHR47964">
    <property type="entry name" value="ATP-DEPENDENT DNA HELICASE HOMOLOG RECG, CHLOROPLASTIC"/>
    <property type="match status" value="1"/>
</dbReference>
<dbReference type="GO" id="GO:0006281">
    <property type="term" value="P:DNA repair"/>
    <property type="evidence" value="ECO:0007669"/>
    <property type="project" value="UniProtKB-KW"/>
</dbReference>
<accession>A0A6J6ETX4</accession>
<dbReference type="AlphaFoldDB" id="A0A6J6ETX4"/>
<dbReference type="Pfam" id="PF00271">
    <property type="entry name" value="Helicase_C"/>
    <property type="match status" value="1"/>
</dbReference>
<evidence type="ECO:0000256" key="7">
    <source>
        <dbReference type="ARBA" id="ARBA00022840"/>
    </source>
</evidence>
<evidence type="ECO:0000256" key="5">
    <source>
        <dbReference type="ARBA" id="ARBA00022801"/>
    </source>
</evidence>
<dbReference type="SUPFAM" id="SSF143517">
    <property type="entry name" value="TRCF domain-like"/>
    <property type="match status" value="1"/>
</dbReference>
<evidence type="ECO:0000313" key="12">
    <source>
        <dbReference type="EMBL" id="CAB4579952.1"/>
    </source>
</evidence>
<dbReference type="Pfam" id="PF02559">
    <property type="entry name" value="CarD_TRCF_RID"/>
    <property type="match status" value="1"/>
</dbReference>
<sequence>MSPAPISTWLAQDQAVSGALAQLASGGSLTLPAGAWSPAVAAVLSRAGDTGVVVVVCATGRESDQVRDELRGLVSPTTTVLDFPAWETLPHERLSPHAETVARRRSALGALAQAAQGDRVAPLVVVASVRALVQPVNPHILDVATRVASEGAKDSSLEDWVSYVTDAAYARVDLVTRRGEYAVRGGILDIFPPLAEHPVRMDFFGSEIETLHYFAVADQRSLPTDLVSIAVPPVREMLLSADVRQRAAQLQGEYPGLETMLEKLAQGIPVEGMEALQPLLVEGLVPPSDFFPNDTVVIELSAQKVAARAEALLHTNREFLHAAWEAAAMAGGAAPVDVNSGDFLSHDELRAAVAPRPWIAIDSLDSGEVDTLRPGVAPLPLTQPGSDEAWELVATRVRAGDTVVCVAAGHGLVERTAQVLGERDIPHRIDETLTTAPTPGVVLVTQGVIREGFWLSGGGLTVLTEREMYGKAVSASRRAGRTLATKRTRVVDPLSLNPGDFVVHDTHGVGKFVELVQREISTGGRAAIKSQREFVVLEYAPSKRGGAADRLYVPTDQLDQLSHYVGSDNPALSKMGGSDWAAAKGKARKAVRDIAVDLVKLYSARMAAPGFAFSPDTPWQRELEEAFPFVETPDQLTTIDDVKADMERPIPMDRLVAGDVGFGKTEIAVRAAFKAVQDQKQVAVIAPTTLLVKQHLETFQERYAPFPVNVRALSRFQSDAEAKTVIAGLADGSIDVVIGTHRLLSKNVVFKDLGLVVIDEEQRFGVEHKDSLKALKTNVDVLAMSATPIPRTLEMAVTGIREMSTLATPPEERHPILTFVGPYNDAQVVAAIRRELLREGQVFFVHNRVQSISAKAQRIAELVPEARVAVAHGQMPEADLERVMVDFWERRFDVLVSTTIIETGLDVTNANTLIVDRAERYGLSQLHQLRGRVGRGRERGYAYLLYDPELPMGENAHDRLATLAATTDLGGGTRIALKDLEMRGAGNLLGAEQAGHIQGVGFDLYLRMVGEAIALFRDDVAPGLTELRLELPVDARIPTDYIDSERLRLEMYQKLSGAAAPGASEGGITELVAELTDRYGAPPQAVETLVQVTTLRRRAMASGLSEVMVIGANLRVVGPPLPDSLQVRLARLYPQAKYIAPARVCLIPLPEDYSDTALVTWVAGVIDALFPIAAEAASPAD</sequence>
<dbReference type="Pfam" id="PF17757">
    <property type="entry name" value="UvrB_inter"/>
    <property type="match status" value="1"/>
</dbReference>
<dbReference type="InterPro" id="IPR037235">
    <property type="entry name" value="TRCF-like_C_D7"/>
</dbReference>
<dbReference type="SMART" id="SM00982">
    <property type="entry name" value="TRCF"/>
    <property type="match status" value="1"/>
</dbReference>
<dbReference type="SMART" id="SM01058">
    <property type="entry name" value="CarD_TRCF"/>
    <property type="match status" value="1"/>
</dbReference>
<name>A0A6J6ETX4_9ZZZZ</name>
<dbReference type="GO" id="GO:0005524">
    <property type="term" value="F:ATP binding"/>
    <property type="evidence" value="ECO:0007669"/>
    <property type="project" value="UniProtKB-KW"/>
</dbReference>
<evidence type="ECO:0000256" key="3">
    <source>
        <dbReference type="ARBA" id="ARBA00022741"/>
    </source>
</evidence>
<evidence type="ECO:0000256" key="8">
    <source>
        <dbReference type="ARBA" id="ARBA00023125"/>
    </source>
</evidence>
<evidence type="ECO:0000256" key="1">
    <source>
        <dbReference type="ARBA" id="ARBA00004496"/>
    </source>
</evidence>
<dbReference type="InterPro" id="IPR005118">
    <property type="entry name" value="TRCF_C"/>
</dbReference>
<keyword evidence="3" id="KW-0547">Nucleotide-binding</keyword>
<dbReference type="Gene3D" id="2.40.10.170">
    <property type="match status" value="1"/>
</dbReference>
<keyword evidence="9" id="KW-0234">DNA repair</keyword>
<evidence type="ECO:0000259" key="10">
    <source>
        <dbReference type="PROSITE" id="PS51192"/>
    </source>
</evidence>
<gene>
    <name evidence="12" type="ORF">UFOPK1684_01325</name>
</gene>
<keyword evidence="6" id="KW-0347">Helicase</keyword>
<dbReference type="CDD" id="cd17991">
    <property type="entry name" value="DEXHc_TRCF"/>
    <property type="match status" value="1"/>
</dbReference>
<protein>
    <submittedName>
        <fullName evidence="12">Unannotated protein</fullName>
    </submittedName>
</protein>
<dbReference type="SMART" id="SM00490">
    <property type="entry name" value="HELICc"/>
    <property type="match status" value="1"/>
</dbReference>
<keyword evidence="8" id="KW-0238">DNA-binding</keyword>
<dbReference type="Gene3D" id="3.90.1150.50">
    <property type="entry name" value="Transcription-repair-coupling factor, D7 domain"/>
    <property type="match status" value="1"/>
</dbReference>
<keyword evidence="4" id="KW-0227">DNA damage</keyword>
<dbReference type="GO" id="GO:0003684">
    <property type="term" value="F:damaged DNA binding"/>
    <property type="evidence" value="ECO:0007669"/>
    <property type="project" value="InterPro"/>
</dbReference>
<dbReference type="GO" id="GO:0016787">
    <property type="term" value="F:hydrolase activity"/>
    <property type="evidence" value="ECO:0007669"/>
    <property type="project" value="UniProtKB-KW"/>
</dbReference>
<proteinExistence type="inferred from homology"/>
<dbReference type="PROSITE" id="PS51192">
    <property type="entry name" value="HELICASE_ATP_BIND_1"/>
    <property type="match status" value="1"/>
</dbReference>
<dbReference type="NCBIfam" id="TIGR00580">
    <property type="entry name" value="mfd"/>
    <property type="match status" value="1"/>
</dbReference>
<reference evidence="12" key="1">
    <citation type="submission" date="2020-05" db="EMBL/GenBank/DDBJ databases">
        <authorList>
            <person name="Chiriac C."/>
            <person name="Salcher M."/>
            <person name="Ghai R."/>
            <person name="Kavagutti S V."/>
        </authorList>
    </citation>
    <scope>NUCLEOTIDE SEQUENCE</scope>
</reference>
<keyword evidence="5" id="KW-0378">Hydrolase</keyword>
<dbReference type="PROSITE" id="PS51194">
    <property type="entry name" value="HELICASE_CTER"/>
    <property type="match status" value="1"/>
</dbReference>
<dbReference type="SUPFAM" id="SSF141259">
    <property type="entry name" value="CarD-like"/>
    <property type="match status" value="1"/>
</dbReference>
<organism evidence="12">
    <name type="scientific">freshwater metagenome</name>
    <dbReference type="NCBI Taxonomy" id="449393"/>
    <lineage>
        <taxon>unclassified sequences</taxon>
        <taxon>metagenomes</taxon>
        <taxon>ecological metagenomes</taxon>
    </lineage>
</organism>
<evidence type="ECO:0000256" key="9">
    <source>
        <dbReference type="ARBA" id="ARBA00023204"/>
    </source>
</evidence>
<dbReference type="InterPro" id="IPR011545">
    <property type="entry name" value="DEAD/DEAH_box_helicase_dom"/>
</dbReference>
<feature type="domain" description="Helicase C-terminal" evidence="11">
    <location>
        <begin position="831"/>
        <end position="981"/>
    </location>
</feature>
<comment type="subcellular location">
    <subcellularLocation>
        <location evidence="1">Cytoplasm</location>
    </subcellularLocation>
</comment>
<dbReference type="Gene3D" id="3.30.2060.10">
    <property type="entry name" value="Penicillin-binding protein 1b domain"/>
    <property type="match status" value="1"/>
</dbReference>
<dbReference type="HAMAP" id="MF_00969">
    <property type="entry name" value="TRCF"/>
    <property type="match status" value="1"/>
</dbReference>